<dbReference type="GO" id="GO:0016491">
    <property type="term" value="F:oxidoreductase activity"/>
    <property type="evidence" value="ECO:0007669"/>
    <property type="project" value="InterPro"/>
</dbReference>
<reference evidence="2" key="1">
    <citation type="submission" date="2015-08" db="EMBL/GenBank/DDBJ databases">
        <authorList>
            <person name="Babu N.S."/>
            <person name="Beckwith C.J."/>
            <person name="Beseler K.G."/>
            <person name="Brison A."/>
            <person name="Carone J.V."/>
            <person name="Caskin T.P."/>
            <person name="Diamond M."/>
            <person name="Durham M.E."/>
            <person name="Foxe J.M."/>
            <person name="Go M."/>
            <person name="Henderson B.A."/>
            <person name="Jones I.B."/>
            <person name="McGettigan J.A."/>
            <person name="Micheletti S.J."/>
            <person name="Nasrallah M.E."/>
            <person name="Ortiz D."/>
            <person name="Piller C.R."/>
            <person name="Privatt S.R."/>
            <person name="Schneider S.L."/>
            <person name="Sharp S."/>
            <person name="Smith T.C."/>
            <person name="Stanton J.D."/>
            <person name="Ullery H.E."/>
            <person name="Wilson R.J."/>
            <person name="Serrano M.G."/>
            <person name="Buck G."/>
            <person name="Lee V."/>
            <person name="Wang Y."/>
            <person name="Carvalho R."/>
            <person name="Voegtly L."/>
            <person name="Shi R."/>
            <person name="Duckworth R."/>
            <person name="Johnson A."/>
            <person name="Loviza R."/>
            <person name="Walstead R."/>
            <person name="Shah Z."/>
            <person name="Kiflezghi M."/>
            <person name="Wade K."/>
            <person name="Ball S.L."/>
            <person name="Bradley K.W."/>
            <person name="Asai D.J."/>
            <person name="Bowman C.A."/>
            <person name="Russell D.A."/>
            <person name="Pope W.H."/>
            <person name="Jacobs-Sera D."/>
            <person name="Hendrix R.W."/>
            <person name="Hatfull G.F."/>
        </authorList>
    </citation>
    <scope>NUCLEOTIDE SEQUENCE</scope>
</reference>
<dbReference type="InterPro" id="IPR011008">
    <property type="entry name" value="Dimeric_a/b-barrel"/>
</dbReference>
<dbReference type="NCBIfam" id="TIGR02118">
    <property type="entry name" value="EthD family reductase"/>
    <property type="match status" value="1"/>
</dbReference>
<organism evidence="2">
    <name type="scientific">metagenome</name>
    <dbReference type="NCBI Taxonomy" id="256318"/>
    <lineage>
        <taxon>unclassified sequences</taxon>
        <taxon>metagenomes</taxon>
    </lineage>
</organism>
<dbReference type="Pfam" id="PF07110">
    <property type="entry name" value="EthD"/>
    <property type="match status" value="1"/>
</dbReference>
<dbReference type="Gene3D" id="3.30.70.100">
    <property type="match status" value="1"/>
</dbReference>
<protein>
    <submittedName>
        <fullName evidence="2">Putative ethyl tert-butyl ether degradation protein</fullName>
    </submittedName>
</protein>
<evidence type="ECO:0000313" key="2">
    <source>
        <dbReference type="EMBL" id="CUR55829.1"/>
    </source>
</evidence>
<dbReference type="SUPFAM" id="SSF54909">
    <property type="entry name" value="Dimeric alpha+beta barrel"/>
    <property type="match status" value="1"/>
</dbReference>
<proteinExistence type="predicted"/>
<gene>
    <name evidence="2" type="ORF">NOCA2310009</name>
</gene>
<sequence>MHRLTIQYAVPDDPQAFDTRYAESHVPLVLPVPGLRAFSWSKVRPMGGEQSVYLVAQLDFDDREAMKAALASPEMTAAGLDADDLGVPRVMFSGEVTTLPAARD</sequence>
<accession>A0A2P2C1E5</accession>
<dbReference type="AlphaFoldDB" id="A0A2P2C1E5"/>
<evidence type="ECO:0000259" key="1">
    <source>
        <dbReference type="Pfam" id="PF07110"/>
    </source>
</evidence>
<feature type="domain" description="EthD" evidence="1">
    <location>
        <begin position="13"/>
        <end position="80"/>
    </location>
</feature>
<dbReference type="InterPro" id="IPR009799">
    <property type="entry name" value="EthD_dom"/>
</dbReference>
<dbReference type="EMBL" id="CZKA01000025">
    <property type="protein sequence ID" value="CUR55829.1"/>
    <property type="molecule type" value="Genomic_DNA"/>
</dbReference>
<name>A0A2P2C1E5_9ZZZZ</name>